<feature type="signal peptide" evidence="2">
    <location>
        <begin position="1"/>
        <end position="21"/>
    </location>
</feature>
<geneLocation type="plasmid" evidence="3 4">
    <name>p1</name>
</geneLocation>
<proteinExistence type="predicted"/>
<dbReference type="PIRSF" id="PIRSF016919">
    <property type="entry name" value="HupE_UreJ"/>
    <property type="match status" value="1"/>
</dbReference>
<keyword evidence="3" id="KW-0614">Plasmid</keyword>
<dbReference type="RefSeq" id="WP_205295523.1">
    <property type="nucleotide sequence ID" value="NZ_CP070369.1"/>
</dbReference>
<dbReference type="Proteomes" id="UP000663629">
    <property type="component" value="Plasmid p1"/>
</dbReference>
<keyword evidence="1" id="KW-1133">Transmembrane helix</keyword>
<name>A0ABX7JJY7_9RHOB</name>
<reference evidence="3 4" key="1">
    <citation type="submission" date="2021-02" db="EMBL/GenBank/DDBJ databases">
        <title>Paracoccus methylovroum sp.nov., a new methanol and methylamine utilizing methylotrophic denitrifer.</title>
        <authorList>
            <person name="Timsy T."/>
            <person name="Behrendt U."/>
            <person name="Ulrich A."/>
            <person name="Spanner T."/>
            <person name="Foesel B.U."/>
            <person name="Horn M.A."/>
            <person name="Kolb S."/>
        </authorList>
    </citation>
    <scope>NUCLEOTIDE SEQUENCE [LARGE SCALE GENOMIC DNA]</scope>
    <source>
        <strain evidence="3 4">H4-D09</strain>
        <plasmid evidence="3 4">p1</plasmid>
    </source>
</reference>
<evidence type="ECO:0000256" key="2">
    <source>
        <dbReference type="SAM" id="SignalP"/>
    </source>
</evidence>
<feature type="transmembrane region" description="Helical" evidence="1">
    <location>
        <begin position="144"/>
        <end position="164"/>
    </location>
</feature>
<dbReference type="EMBL" id="CP070369">
    <property type="protein sequence ID" value="QRZ14545.1"/>
    <property type="molecule type" value="Genomic_DNA"/>
</dbReference>
<evidence type="ECO:0000256" key="1">
    <source>
        <dbReference type="SAM" id="Phobius"/>
    </source>
</evidence>
<feature type="chain" id="PRO_5047506512" evidence="2">
    <location>
        <begin position="22"/>
        <end position="191"/>
    </location>
</feature>
<feature type="transmembrane region" description="Helical" evidence="1">
    <location>
        <begin position="37"/>
        <end position="58"/>
    </location>
</feature>
<sequence length="191" mass="18680">MKKLATLAAATLLPQMVLAHAGHDDGQLIGGQFIGGLAHPVGGADHLLAMIALGLLAAQIGGRALWALPLAFVAAMLVGGAAGWAGLPFAGVEPMILASVVILGVLVAMASRLPLAVLVPGVALFGFAHGWAHGAEGPAQGLILYTAGFAVATMALHLAGIAAGTLLQRGTLLRALGGGTAAAGLALAMVG</sequence>
<feature type="transmembrane region" description="Helical" evidence="1">
    <location>
        <begin position="115"/>
        <end position="132"/>
    </location>
</feature>
<protein>
    <submittedName>
        <fullName evidence="3">HupE/UreJ family protein</fullName>
    </submittedName>
</protein>
<feature type="transmembrane region" description="Helical" evidence="1">
    <location>
        <begin position="65"/>
        <end position="85"/>
    </location>
</feature>
<dbReference type="InterPro" id="IPR007038">
    <property type="entry name" value="HupE_UreJ"/>
</dbReference>
<keyword evidence="4" id="KW-1185">Reference proteome</keyword>
<keyword evidence="2" id="KW-0732">Signal</keyword>
<feature type="transmembrane region" description="Helical" evidence="1">
    <location>
        <begin position="171"/>
        <end position="190"/>
    </location>
</feature>
<dbReference type="Pfam" id="PF04955">
    <property type="entry name" value="HupE_UreJ"/>
    <property type="match status" value="1"/>
</dbReference>
<feature type="transmembrane region" description="Helical" evidence="1">
    <location>
        <begin position="91"/>
        <end position="108"/>
    </location>
</feature>
<organism evidence="3 4">
    <name type="scientific">Paracoccus methylovorus</name>
    <dbReference type="NCBI Taxonomy" id="2812658"/>
    <lineage>
        <taxon>Bacteria</taxon>
        <taxon>Pseudomonadati</taxon>
        <taxon>Pseudomonadota</taxon>
        <taxon>Alphaproteobacteria</taxon>
        <taxon>Rhodobacterales</taxon>
        <taxon>Paracoccaceae</taxon>
        <taxon>Paracoccus</taxon>
    </lineage>
</organism>
<evidence type="ECO:0000313" key="4">
    <source>
        <dbReference type="Proteomes" id="UP000663629"/>
    </source>
</evidence>
<keyword evidence="1" id="KW-0472">Membrane</keyword>
<evidence type="ECO:0000313" key="3">
    <source>
        <dbReference type="EMBL" id="QRZ14545.1"/>
    </source>
</evidence>
<gene>
    <name evidence="3" type="ORF">JWJ88_11690</name>
</gene>
<keyword evidence="1" id="KW-0812">Transmembrane</keyword>
<accession>A0ABX7JJY7</accession>